<reference evidence="1 2" key="1">
    <citation type="submission" date="2016-09" db="EMBL/GenBank/DDBJ databases">
        <title>Couchioplanes caeruleus draft genome sequence.</title>
        <authorList>
            <person name="Sheehan J."/>
            <person name="Caffrey P."/>
        </authorList>
    </citation>
    <scope>NUCLEOTIDE SEQUENCE [LARGE SCALE GENOMIC DNA]</scope>
    <source>
        <strain evidence="1 2">DSM 43634</strain>
    </source>
</reference>
<dbReference type="RefSeq" id="WP_071807981.1">
    <property type="nucleotide sequence ID" value="NZ_MEIA01000315.1"/>
</dbReference>
<comment type="caution">
    <text evidence="1">The sequence shown here is derived from an EMBL/GenBank/DDBJ whole genome shotgun (WGS) entry which is preliminary data.</text>
</comment>
<organism evidence="1 2">
    <name type="scientific">Couchioplanes caeruleus subsp. caeruleus</name>
    <dbReference type="NCBI Taxonomy" id="56427"/>
    <lineage>
        <taxon>Bacteria</taxon>
        <taxon>Bacillati</taxon>
        <taxon>Actinomycetota</taxon>
        <taxon>Actinomycetes</taxon>
        <taxon>Micromonosporales</taxon>
        <taxon>Micromonosporaceae</taxon>
        <taxon>Couchioplanes</taxon>
    </lineage>
</organism>
<accession>A0A1K0FFL1</accession>
<evidence type="ECO:0000313" key="1">
    <source>
        <dbReference type="EMBL" id="OJF11520.1"/>
    </source>
</evidence>
<dbReference type="Proteomes" id="UP000182486">
    <property type="component" value="Unassembled WGS sequence"/>
</dbReference>
<evidence type="ECO:0000313" key="2">
    <source>
        <dbReference type="Proteomes" id="UP000182486"/>
    </source>
</evidence>
<sequence>MKLSEVAMAAAITVSIAGVSYATLNTKSVTRATTEVAQQVSCRTVDEAIVAYEARHHAAPTRVAQLAPFVKGDISAYRITDGRTTGPGC</sequence>
<proteinExistence type="predicted"/>
<keyword evidence="2" id="KW-1185">Reference proteome</keyword>
<gene>
    <name evidence="1" type="ORF">BG844_25895</name>
</gene>
<protein>
    <submittedName>
        <fullName evidence="1">Uncharacterized protein</fullName>
    </submittedName>
</protein>
<dbReference type="AlphaFoldDB" id="A0A1K0FFL1"/>
<name>A0A1K0FFL1_9ACTN</name>
<dbReference type="EMBL" id="MEIA01000315">
    <property type="protein sequence ID" value="OJF11520.1"/>
    <property type="molecule type" value="Genomic_DNA"/>
</dbReference>